<evidence type="ECO:0000313" key="5">
    <source>
        <dbReference type="EMBL" id="TDL28811.1"/>
    </source>
</evidence>
<dbReference type="GO" id="GO:0005634">
    <property type="term" value="C:nucleus"/>
    <property type="evidence" value="ECO:0007669"/>
    <property type="project" value="TreeGrafter"/>
</dbReference>
<dbReference type="InterPro" id="IPR033332">
    <property type="entry name" value="BTG"/>
</dbReference>
<evidence type="ECO:0000256" key="2">
    <source>
        <dbReference type="SAM" id="Coils"/>
    </source>
</evidence>
<evidence type="ECO:0000256" key="1">
    <source>
        <dbReference type="ARBA" id="ARBA00007989"/>
    </source>
</evidence>
<dbReference type="CDD" id="cd22249">
    <property type="entry name" value="UDM1_RNF168_RNF169-like"/>
    <property type="match status" value="1"/>
</dbReference>
<evidence type="ECO:0000313" key="6">
    <source>
        <dbReference type="Proteomes" id="UP000294933"/>
    </source>
</evidence>
<dbReference type="PANTHER" id="PTHR22978:SF22">
    <property type="entry name" value="BTG FAMILY PROTEIN"/>
    <property type="match status" value="1"/>
</dbReference>
<evidence type="ECO:0000256" key="3">
    <source>
        <dbReference type="SAM" id="MobiDB-lite"/>
    </source>
</evidence>
<keyword evidence="6" id="KW-1185">Reference proteome</keyword>
<dbReference type="AlphaFoldDB" id="A0A4Y7QNI5"/>
<reference evidence="5 6" key="1">
    <citation type="submission" date="2018-06" db="EMBL/GenBank/DDBJ databases">
        <title>A transcriptomic atlas of mushroom development highlights an independent origin of complex multicellularity.</title>
        <authorList>
            <consortium name="DOE Joint Genome Institute"/>
            <person name="Krizsan K."/>
            <person name="Almasi E."/>
            <person name="Merenyi Z."/>
            <person name="Sahu N."/>
            <person name="Viragh M."/>
            <person name="Koszo T."/>
            <person name="Mondo S."/>
            <person name="Kiss B."/>
            <person name="Balint B."/>
            <person name="Kues U."/>
            <person name="Barry K."/>
            <person name="Hegedus J.C."/>
            <person name="Henrissat B."/>
            <person name="Johnson J."/>
            <person name="Lipzen A."/>
            <person name="Ohm R."/>
            <person name="Nagy I."/>
            <person name="Pangilinan J."/>
            <person name="Yan J."/>
            <person name="Xiong Y."/>
            <person name="Grigoriev I.V."/>
            <person name="Hibbett D.S."/>
            <person name="Nagy L.G."/>
        </authorList>
    </citation>
    <scope>NUCLEOTIDE SEQUENCE [LARGE SCALE GENOMIC DNA]</scope>
    <source>
        <strain evidence="5 6">SZMC22713</strain>
    </source>
</reference>
<dbReference type="InterPro" id="IPR036054">
    <property type="entry name" value="BTG-like_sf"/>
</dbReference>
<evidence type="ECO:0000259" key="4">
    <source>
        <dbReference type="Pfam" id="PF07742"/>
    </source>
</evidence>
<protein>
    <recommendedName>
        <fullName evidence="4">Anti-proliferative protein domain-containing protein</fullName>
    </recommendedName>
</protein>
<feature type="region of interest" description="Disordered" evidence="3">
    <location>
        <begin position="252"/>
        <end position="272"/>
    </location>
</feature>
<keyword evidence="2" id="KW-0175">Coiled coil</keyword>
<dbReference type="PANTHER" id="PTHR22978">
    <property type="entry name" value="B-CELL TRANSLOCATION GENE"/>
    <property type="match status" value="1"/>
</dbReference>
<organism evidence="5 6">
    <name type="scientific">Rickenella mellea</name>
    <dbReference type="NCBI Taxonomy" id="50990"/>
    <lineage>
        <taxon>Eukaryota</taxon>
        <taxon>Fungi</taxon>
        <taxon>Dikarya</taxon>
        <taxon>Basidiomycota</taxon>
        <taxon>Agaricomycotina</taxon>
        <taxon>Agaricomycetes</taxon>
        <taxon>Hymenochaetales</taxon>
        <taxon>Rickenellaceae</taxon>
        <taxon>Rickenella</taxon>
    </lineage>
</organism>
<dbReference type="VEuPathDB" id="FungiDB:BD410DRAFT_781355"/>
<dbReference type="EMBL" id="ML170157">
    <property type="protein sequence ID" value="TDL28811.1"/>
    <property type="molecule type" value="Genomic_DNA"/>
</dbReference>
<dbReference type="GO" id="GO:0005737">
    <property type="term" value="C:cytoplasm"/>
    <property type="evidence" value="ECO:0007669"/>
    <property type="project" value="TreeGrafter"/>
</dbReference>
<feature type="domain" description="Anti-proliferative protein" evidence="4">
    <location>
        <begin position="15"/>
        <end position="118"/>
    </location>
</feature>
<dbReference type="SUPFAM" id="SSF160696">
    <property type="entry name" value="BTG domain-like"/>
    <property type="match status" value="1"/>
</dbReference>
<comment type="similarity">
    <text evidence="1">Belongs to the BTG family.</text>
</comment>
<dbReference type="STRING" id="50990.A0A4Y7QNI5"/>
<dbReference type="OrthoDB" id="19928at2759"/>
<dbReference type="Proteomes" id="UP000294933">
    <property type="component" value="Unassembled WGS sequence"/>
</dbReference>
<accession>A0A4Y7QNI5</accession>
<feature type="compositionally biased region" description="Low complexity" evidence="3">
    <location>
        <begin position="215"/>
        <end position="226"/>
    </location>
</feature>
<gene>
    <name evidence="5" type="ORF">BD410DRAFT_781355</name>
</gene>
<dbReference type="InterPro" id="IPR002087">
    <property type="entry name" value="Anti_prolifrtn"/>
</dbReference>
<feature type="region of interest" description="Disordered" evidence="3">
    <location>
        <begin position="207"/>
        <end position="226"/>
    </location>
</feature>
<proteinExistence type="inferred from homology"/>
<sequence length="317" mass="34282">MSSVSCSASLAVTLTHAVAYLTQPLVLRYSAPTIKKLQASLQANLAATYIATWVPTEPLRGSGRRCLTLSPLGHPPRPVYNACQSAQVQWADWMRLLGGIEFDMFIDPGCVSVRFGNWSAGAVSKLVTVWSEELEAIAKAKAQAQVEALIMQQLREEEERASKSLAQMLAEEDEEDDQVIFSMIADEVRAPTWMTPLLEQFPAIPSTGTVRTHSRSSSRSSIISSSGFSFSSQESIDSASSVASSCKTMSSSAFSPSLEVPAHKPSRRERARQARVFVDNSKIEVTPYDGGKTTVLTGGVMLGAPSTSRNGGKAKRF</sequence>
<dbReference type="Pfam" id="PF07742">
    <property type="entry name" value="BTG"/>
    <property type="match status" value="1"/>
</dbReference>
<feature type="coiled-coil region" evidence="2">
    <location>
        <begin position="137"/>
        <end position="175"/>
    </location>
</feature>
<dbReference type="Gene3D" id="3.90.640.90">
    <property type="entry name" value="Anti-proliferative protein, N-terminal domain"/>
    <property type="match status" value="1"/>
</dbReference>
<name>A0A4Y7QNI5_9AGAM</name>